<gene>
    <name evidence="2" type="ORF">B296_00052393</name>
</gene>
<sequence>MKLQSDNGPRSSLGIRPGLDDIVGPRREFARRFAEGIEKLAGSKHTGRSPEEDRMTCPKNARGYRTGGSWVLV</sequence>
<feature type="region of interest" description="Disordered" evidence="1">
    <location>
        <begin position="40"/>
        <end position="61"/>
    </location>
</feature>
<name>A0A426WWJ0_ENSVE</name>
<protein>
    <submittedName>
        <fullName evidence="2">Uncharacterized protein</fullName>
    </submittedName>
</protein>
<evidence type="ECO:0000313" key="3">
    <source>
        <dbReference type="Proteomes" id="UP000287651"/>
    </source>
</evidence>
<dbReference type="Proteomes" id="UP000287651">
    <property type="component" value="Unassembled WGS sequence"/>
</dbReference>
<proteinExistence type="predicted"/>
<dbReference type="EMBL" id="AMZH03037773">
    <property type="protein sequence ID" value="RRT31599.1"/>
    <property type="molecule type" value="Genomic_DNA"/>
</dbReference>
<dbReference type="AlphaFoldDB" id="A0A426WWJ0"/>
<feature type="compositionally biased region" description="Polar residues" evidence="1">
    <location>
        <begin position="1"/>
        <end position="10"/>
    </location>
</feature>
<comment type="caution">
    <text evidence="2">The sequence shown here is derived from an EMBL/GenBank/DDBJ whole genome shotgun (WGS) entry which is preliminary data.</text>
</comment>
<accession>A0A426WWJ0</accession>
<organism evidence="2 3">
    <name type="scientific">Ensete ventricosum</name>
    <name type="common">Abyssinian banana</name>
    <name type="synonym">Musa ensete</name>
    <dbReference type="NCBI Taxonomy" id="4639"/>
    <lineage>
        <taxon>Eukaryota</taxon>
        <taxon>Viridiplantae</taxon>
        <taxon>Streptophyta</taxon>
        <taxon>Embryophyta</taxon>
        <taxon>Tracheophyta</taxon>
        <taxon>Spermatophyta</taxon>
        <taxon>Magnoliopsida</taxon>
        <taxon>Liliopsida</taxon>
        <taxon>Zingiberales</taxon>
        <taxon>Musaceae</taxon>
        <taxon>Ensete</taxon>
    </lineage>
</organism>
<feature type="region of interest" description="Disordered" evidence="1">
    <location>
        <begin position="1"/>
        <end position="21"/>
    </location>
</feature>
<reference evidence="2 3" key="1">
    <citation type="journal article" date="2014" name="Agronomy (Basel)">
        <title>A Draft Genome Sequence for Ensete ventricosum, the Drought-Tolerant Tree Against Hunger.</title>
        <authorList>
            <person name="Harrison J."/>
            <person name="Moore K.A."/>
            <person name="Paszkiewicz K."/>
            <person name="Jones T."/>
            <person name="Grant M."/>
            <person name="Ambacheew D."/>
            <person name="Muzemil S."/>
            <person name="Studholme D.J."/>
        </authorList>
    </citation>
    <scope>NUCLEOTIDE SEQUENCE [LARGE SCALE GENOMIC DNA]</scope>
</reference>
<evidence type="ECO:0000256" key="1">
    <source>
        <dbReference type="SAM" id="MobiDB-lite"/>
    </source>
</evidence>
<evidence type="ECO:0000313" key="2">
    <source>
        <dbReference type="EMBL" id="RRT31599.1"/>
    </source>
</evidence>